<evidence type="ECO:0000256" key="1">
    <source>
        <dbReference type="SAM" id="MobiDB-lite"/>
    </source>
</evidence>
<keyword evidence="4" id="KW-1185">Reference proteome</keyword>
<dbReference type="SMART" id="SM01007">
    <property type="entry name" value="Aldolase_II"/>
    <property type="match status" value="1"/>
</dbReference>
<dbReference type="SUPFAM" id="SSF53639">
    <property type="entry name" value="AraD/HMP-PK domain-like"/>
    <property type="match status" value="1"/>
</dbReference>
<dbReference type="InterPro" id="IPR001303">
    <property type="entry name" value="Aldolase_II/adducin_N"/>
</dbReference>
<feature type="region of interest" description="Disordered" evidence="1">
    <location>
        <begin position="1"/>
        <end position="22"/>
    </location>
</feature>
<name>A0A1Y2G2Y5_9BASI</name>
<dbReference type="FunFam" id="3.40.225.10:FF:000009">
    <property type="entry name" value="Class II aldolase/adducin N-terminal"/>
    <property type="match status" value="1"/>
</dbReference>
<evidence type="ECO:0000313" key="4">
    <source>
        <dbReference type="Proteomes" id="UP000193467"/>
    </source>
</evidence>
<dbReference type="GO" id="GO:0005856">
    <property type="term" value="C:cytoskeleton"/>
    <property type="evidence" value="ECO:0007669"/>
    <property type="project" value="TreeGrafter"/>
</dbReference>
<accession>A0A1Y2G2Y5</accession>
<dbReference type="STRING" id="106004.A0A1Y2G2Y5"/>
<dbReference type="PANTHER" id="PTHR10672">
    <property type="entry name" value="ADDUCIN"/>
    <property type="match status" value="1"/>
</dbReference>
<dbReference type="FunCoup" id="A0A1Y2G2Y5">
    <property type="interactions" value="3"/>
</dbReference>
<dbReference type="Proteomes" id="UP000193467">
    <property type="component" value="Unassembled WGS sequence"/>
</dbReference>
<sequence>MSTDPTVQPDAIPFDFGADPPTFTDPYEERKYIKERLALAYRVFAKLGLVEGASGHLTVRDPVRRDCFWVTPFGKQFALMTASDLLLIDHDGKVCDGGKPGKRFYNTAAFIIHAKVHAERPNANAVCHSHSPYGKAFSVLRKPLPLYTQDSCIFYNDCGLYNQFGGVVLDMSESSRIANALGDKKALIMASHGLLTVGESIESATAWFIALENECKTAILAESAAAFKGNHIEEIDDAAAKFTYDTSGFEKAGWFESQPWFDLVEEECGAAHKA</sequence>
<evidence type="ECO:0000313" key="3">
    <source>
        <dbReference type="EMBL" id="ORY89320.1"/>
    </source>
</evidence>
<gene>
    <name evidence="3" type="ORF">BCR35DRAFT_275782</name>
</gene>
<dbReference type="EMBL" id="MCGR01000006">
    <property type="protein sequence ID" value="ORY89320.1"/>
    <property type="molecule type" value="Genomic_DNA"/>
</dbReference>
<dbReference type="InterPro" id="IPR051017">
    <property type="entry name" value="Aldolase-II_Adducin_sf"/>
</dbReference>
<organism evidence="3 4">
    <name type="scientific">Leucosporidium creatinivorum</name>
    <dbReference type="NCBI Taxonomy" id="106004"/>
    <lineage>
        <taxon>Eukaryota</taxon>
        <taxon>Fungi</taxon>
        <taxon>Dikarya</taxon>
        <taxon>Basidiomycota</taxon>
        <taxon>Pucciniomycotina</taxon>
        <taxon>Microbotryomycetes</taxon>
        <taxon>Leucosporidiales</taxon>
        <taxon>Leucosporidium</taxon>
    </lineage>
</organism>
<feature type="domain" description="Class II aldolase/adducin N-terminal" evidence="2">
    <location>
        <begin position="35"/>
        <end position="219"/>
    </location>
</feature>
<dbReference type="InParanoid" id="A0A1Y2G2Y5"/>
<dbReference type="InterPro" id="IPR036409">
    <property type="entry name" value="Aldolase_II/adducin_N_sf"/>
</dbReference>
<dbReference type="AlphaFoldDB" id="A0A1Y2G2Y5"/>
<dbReference type="NCBIfam" id="NF004855">
    <property type="entry name" value="PRK06208.1"/>
    <property type="match status" value="1"/>
</dbReference>
<proteinExistence type="predicted"/>
<dbReference type="GO" id="GO:0051015">
    <property type="term" value="F:actin filament binding"/>
    <property type="evidence" value="ECO:0007669"/>
    <property type="project" value="TreeGrafter"/>
</dbReference>
<comment type="caution">
    <text evidence="3">The sequence shown here is derived from an EMBL/GenBank/DDBJ whole genome shotgun (WGS) entry which is preliminary data.</text>
</comment>
<dbReference type="OrthoDB" id="3238794at2759"/>
<protein>
    <submittedName>
        <fullName evidence="3">Class II aldolase/adducin domain-containing protein</fullName>
    </submittedName>
</protein>
<dbReference type="Pfam" id="PF00596">
    <property type="entry name" value="Aldolase_II"/>
    <property type="match status" value="1"/>
</dbReference>
<dbReference type="PANTHER" id="PTHR10672:SF39">
    <property type="entry name" value="CLASS II ALDOLASE_ADDUCIN N-TERMINAL DOMAIN-CONTAINING PROTEIN"/>
    <property type="match status" value="1"/>
</dbReference>
<dbReference type="Gene3D" id="3.40.225.10">
    <property type="entry name" value="Class II aldolase/adducin N-terminal domain"/>
    <property type="match status" value="1"/>
</dbReference>
<evidence type="ECO:0000259" key="2">
    <source>
        <dbReference type="SMART" id="SM01007"/>
    </source>
</evidence>
<reference evidence="3 4" key="1">
    <citation type="submission" date="2016-07" db="EMBL/GenBank/DDBJ databases">
        <title>Pervasive Adenine N6-methylation of Active Genes in Fungi.</title>
        <authorList>
            <consortium name="DOE Joint Genome Institute"/>
            <person name="Mondo S.J."/>
            <person name="Dannebaum R.O."/>
            <person name="Kuo R.C."/>
            <person name="Labutti K."/>
            <person name="Haridas S."/>
            <person name="Kuo A."/>
            <person name="Salamov A."/>
            <person name="Ahrendt S.R."/>
            <person name="Lipzen A."/>
            <person name="Sullivan W."/>
            <person name="Andreopoulos W.B."/>
            <person name="Clum A."/>
            <person name="Lindquist E."/>
            <person name="Daum C."/>
            <person name="Ramamoorthy G.K."/>
            <person name="Gryganskyi A."/>
            <person name="Culley D."/>
            <person name="Magnuson J.K."/>
            <person name="James T.Y."/>
            <person name="O'Malley M.A."/>
            <person name="Stajich J.E."/>
            <person name="Spatafora J.W."/>
            <person name="Visel A."/>
            <person name="Grigoriev I.V."/>
        </authorList>
    </citation>
    <scope>NUCLEOTIDE SEQUENCE [LARGE SCALE GENOMIC DNA]</scope>
    <source>
        <strain evidence="3 4">62-1032</strain>
    </source>
</reference>